<dbReference type="InterPro" id="IPR019984">
    <property type="entry name" value="Ribosomal_uS17_bact/chlr"/>
</dbReference>
<keyword evidence="4 6" id="KW-0689">Ribosomal protein</keyword>
<name>A0A9E6Y196_9ACTN</name>
<evidence type="ECO:0000256" key="2">
    <source>
        <dbReference type="ARBA" id="ARBA00022730"/>
    </source>
</evidence>
<comment type="function">
    <text evidence="6">One of the primary rRNA binding proteins, it binds specifically to the 5'-end of 16S ribosomal RNA.</text>
</comment>
<protein>
    <recommendedName>
        <fullName evidence="6">Small ribosomal subunit protein uS17</fullName>
    </recommendedName>
</protein>
<dbReference type="PANTHER" id="PTHR10744">
    <property type="entry name" value="40S RIBOSOMAL PROTEIN S11 FAMILY MEMBER"/>
    <property type="match status" value="1"/>
</dbReference>
<feature type="region of interest" description="Disordered" evidence="8">
    <location>
        <begin position="124"/>
        <end position="154"/>
    </location>
</feature>
<dbReference type="AlphaFoldDB" id="A0A9E6Y196"/>
<dbReference type="NCBIfam" id="NF004123">
    <property type="entry name" value="PRK05610.1"/>
    <property type="match status" value="1"/>
</dbReference>
<dbReference type="GO" id="GO:0022627">
    <property type="term" value="C:cytosolic small ribosomal subunit"/>
    <property type="evidence" value="ECO:0007669"/>
    <property type="project" value="UniProtKB-UniRule"/>
</dbReference>
<dbReference type="Pfam" id="PF00366">
    <property type="entry name" value="Ribosomal_S17"/>
    <property type="match status" value="1"/>
</dbReference>
<dbReference type="InterPro" id="IPR019979">
    <property type="entry name" value="Ribosomal_uS17_CS"/>
</dbReference>
<dbReference type="Gene3D" id="2.40.50.140">
    <property type="entry name" value="Nucleic acid-binding proteins"/>
    <property type="match status" value="1"/>
</dbReference>
<dbReference type="PRINTS" id="PR00973">
    <property type="entry name" value="RIBOSOMALS17"/>
</dbReference>
<dbReference type="PANTHER" id="PTHR10744:SF1">
    <property type="entry name" value="SMALL RIBOSOMAL SUBUNIT PROTEIN US17M"/>
    <property type="match status" value="1"/>
</dbReference>
<evidence type="ECO:0000256" key="8">
    <source>
        <dbReference type="SAM" id="MobiDB-lite"/>
    </source>
</evidence>
<comment type="subunit">
    <text evidence="6">Part of the 30S ribosomal subunit.</text>
</comment>
<evidence type="ECO:0000256" key="1">
    <source>
        <dbReference type="ARBA" id="ARBA00010254"/>
    </source>
</evidence>
<dbReference type="NCBIfam" id="TIGR03635">
    <property type="entry name" value="uS17_bact"/>
    <property type="match status" value="1"/>
</dbReference>
<feature type="compositionally biased region" description="Basic and acidic residues" evidence="8">
    <location>
        <begin position="69"/>
        <end position="78"/>
    </location>
</feature>
<evidence type="ECO:0000313" key="10">
    <source>
        <dbReference type="Proteomes" id="UP001162834"/>
    </source>
</evidence>
<dbReference type="KEGG" id="sbae:DSM104329_04683"/>
<dbReference type="RefSeq" id="WP_407655856.1">
    <property type="nucleotide sequence ID" value="NZ_CP087164.1"/>
</dbReference>
<feature type="compositionally biased region" description="Basic and acidic residues" evidence="8">
    <location>
        <begin position="133"/>
        <end position="154"/>
    </location>
</feature>
<dbReference type="PROSITE" id="PS00056">
    <property type="entry name" value="RIBOSOMAL_S17"/>
    <property type="match status" value="1"/>
</dbReference>
<evidence type="ECO:0000256" key="6">
    <source>
        <dbReference type="HAMAP-Rule" id="MF_01345"/>
    </source>
</evidence>
<sequence length="171" mass="19650">MADQEQTPEETAEAAEATPAPTLSAKEQRAAKRHAEASKRPSRTPEERQAERLQERARKARLRRTRRLKEREARKAEPKTAPPAAVEHVHGRKKVRQGVVVSDKADKTITVRIDAARRHRRYEKVVRSTSTLHAHDEANEAHEGDTVRVEESRPLSRTKRWKLVEVLERAR</sequence>
<keyword evidence="5 6" id="KW-0687">Ribonucleoprotein</keyword>
<evidence type="ECO:0000256" key="3">
    <source>
        <dbReference type="ARBA" id="ARBA00022884"/>
    </source>
</evidence>
<dbReference type="Proteomes" id="UP001162834">
    <property type="component" value="Chromosome"/>
</dbReference>
<comment type="similarity">
    <text evidence="1 6 7">Belongs to the universal ribosomal protein uS17 family.</text>
</comment>
<keyword evidence="2 6" id="KW-0699">rRNA-binding</keyword>
<proteinExistence type="inferred from homology"/>
<dbReference type="GO" id="GO:0003735">
    <property type="term" value="F:structural constituent of ribosome"/>
    <property type="evidence" value="ECO:0007669"/>
    <property type="project" value="UniProtKB-UniRule"/>
</dbReference>
<gene>
    <name evidence="6" type="primary">rpsQ</name>
    <name evidence="9" type="ORF">DSM104329_04683</name>
</gene>
<feature type="region of interest" description="Disordered" evidence="8">
    <location>
        <begin position="1"/>
        <end position="98"/>
    </location>
</feature>
<evidence type="ECO:0000256" key="4">
    <source>
        <dbReference type="ARBA" id="ARBA00022980"/>
    </source>
</evidence>
<feature type="compositionally biased region" description="Acidic residues" evidence="8">
    <location>
        <begin position="1"/>
        <end position="13"/>
    </location>
</feature>
<dbReference type="EMBL" id="CP087164">
    <property type="protein sequence ID" value="UGS38259.1"/>
    <property type="molecule type" value="Genomic_DNA"/>
</dbReference>
<organism evidence="9 10">
    <name type="scientific">Capillimicrobium parvum</name>
    <dbReference type="NCBI Taxonomy" id="2884022"/>
    <lineage>
        <taxon>Bacteria</taxon>
        <taxon>Bacillati</taxon>
        <taxon>Actinomycetota</taxon>
        <taxon>Thermoleophilia</taxon>
        <taxon>Solirubrobacterales</taxon>
        <taxon>Capillimicrobiaceae</taxon>
        <taxon>Capillimicrobium</taxon>
    </lineage>
</organism>
<evidence type="ECO:0000256" key="5">
    <source>
        <dbReference type="ARBA" id="ARBA00023274"/>
    </source>
</evidence>
<evidence type="ECO:0000313" key="9">
    <source>
        <dbReference type="EMBL" id="UGS38259.1"/>
    </source>
</evidence>
<dbReference type="InterPro" id="IPR012340">
    <property type="entry name" value="NA-bd_OB-fold"/>
</dbReference>
<keyword evidence="10" id="KW-1185">Reference proteome</keyword>
<dbReference type="InterPro" id="IPR000266">
    <property type="entry name" value="Ribosomal_uS17"/>
</dbReference>
<reference evidence="9" key="1">
    <citation type="journal article" date="2022" name="Int. J. Syst. Evol. Microbiol.">
        <title>Pseudomonas aegrilactucae sp. nov. and Pseudomonas morbosilactucae sp. nov., pathogens causing bacterial rot of lettuce in Japan.</title>
        <authorList>
            <person name="Sawada H."/>
            <person name="Fujikawa T."/>
            <person name="Satou M."/>
        </authorList>
    </citation>
    <scope>NUCLEOTIDE SEQUENCE</scope>
    <source>
        <strain evidence="9">0166_1</strain>
    </source>
</reference>
<evidence type="ECO:0000256" key="7">
    <source>
        <dbReference type="RuleBase" id="RU003872"/>
    </source>
</evidence>
<feature type="compositionally biased region" description="Basic and acidic residues" evidence="8">
    <location>
        <begin position="26"/>
        <end position="57"/>
    </location>
</feature>
<dbReference type="CDD" id="cd00364">
    <property type="entry name" value="Ribosomal_uS17"/>
    <property type="match status" value="1"/>
</dbReference>
<dbReference type="SUPFAM" id="SSF50249">
    <property type="entry name" value="Nucleic acid-binding proteins"/>
    <property type="match status" value="1"/>
</dbReference>
<feature type="compositionally biased region" description="Basic residues" evidence="8">
    <location>
        <begin position="58"/>
        <end position="68"/>
    </location>
</feature>
<accession>A0A9E6Y196</accession>
<dbReference type="GO" id="GO:0006412">
    <property type="term" value="P:translation"/>
    <property type="evidence" value="ECO:0007669"/>
    <property type="project" value="UniProtKB-UniRule"/>
</dbReference>
<dbReference type="HAMAP" id="MF_01345_B">
    <property type="entry name" value="Ribosomal_uS17_B"/>
    <property type="match status" value="1"/>
</dbReference>
<keyword evidence="3 6" id="KW-0694">RNA-binding</keyword>
<dbReference type="GO" id="GO:0019843">
    <property type="term" value="F:rRNA binding"/>
    <property type="evidence" value="ECO:0007669"/>
    <property type="project" value="UniProtKB-UniRule"/>
</dbReference>